<dbReference type="EMBL" id="QVNQ01000004">
    <property type="protein sequence ID" value="RFS84918.1"/>
    <property type="molecule type" value="Genomic_DNA"/>
</dbReference>
<keyword evidence="1" id="KW-0472">Membrane</keyword>
<gene>
    <name evidence="2" type="ORF">D0T12_15545</name>
</gene>
<sequence length="172" mass="18370">MSRNPQTFGGRLAAWLVLGALTFGAGAIAHSMYNQAKLRHQVGQGSAGTPGTVHIDYWMSGKSSGCYGRFRPGTGEPPSSTVIRINGLKRDACKRNTTAPARLLKGDGGGFLNTNDRDEAFTANSNGTWLTHASVATVFAILTLILGIPWALLTMMTPLAALTKITRKTRDH</sequence>
<keyword evidence="3" id="KW-1185">Reference proteome</keyword>
<dbReference type="AlphaFoldDB" id="A0A372GHS4"/>
<protein>
    <submittedName>
        <fullName evidence="2">Uncharacterized protein</fullName>
    </submittedName>
</protein>
<keyword evidence="1" id="KW-1133">Transmembrane helix</keyword>
<feature type="transmembrane region" description="Helical" evidence="1">
    <location>
        <begin position="12"/>
        <end position="33"/>
    </location>
</feature>
<accession>A0A372GHS4</accession>
<evidence type="ECO:0000313" key="3">
    <source>
        <dbReference type="Proteomes" id="UP000262882"/>
    </source>
</evidence>
<keyword evidence="1" id="KW-0812">Transmembrane</keyword>
<name>A0A372GHS4_9ACTN</name>
<evidence type="ECO:0000256" key="1">
    <source>
        <dbReference type="SAM" id="Phobius"/>
    </source>
</evidence>
<comment type="caution">
    <text evidence="2">The sequence shown here is derived from an EMBL/GenBank/DDBJ whole genome shotgun (WGS) entry which is preliminary data.</text>
</comment>
<evidence type="ECO:0000313" key="2">
    <source>
        <dbReference type="EMBL" id="RFS84918.1"/>
    </source>
</evidence>
<dbReference type="OrthoDB" id="9827914at2"/>
<feature type="transmembrane region" description="Helical" evidence="1">
    <location>
        <begin position="138"/>
        <end position="162"/>
    </location>
</feature>
<organism evidence="2 3">
    <name type="scientific">Actinomadura spongiicola</name>
    <dbReference type="NCBI Taxonomy" id="2303421"/>
    <lineage>
        <taxon>Bacteria</taxon>
        <taxon>Bacillati</taxon>
        <taxon>Actinomycetota</taxon>
        <taxon>Actinomycetes</taxon>
        <taxon>Streptosporangiales</taxon>
        <taxon>Thermomonosporaceae</taxon>
        <taxon>Actinomadura</taxon>
    </lineage>
</organism>
<dbReference type="RefSeq" id="WP_117400257.1">
    <property type="nucleotide sequence ID" value="NZ_QVNQ01000004.1"/>
</dbReference>
<proteinExistence type="predicted"/>
<dbReference type="Proteomes" id="UP000262882">
    <property type="component" value="Unassembled WGS sequence"/>
</dbReference>
<reference evidence="2 3" key="1">
    <citation type="submission" date="2018-08" db="EMBL/GenBank/DDBJ databases">
        <title>Actinomadura spongicola sp. nov., isolated from marine sponge Leucetta chagosensis.</title>
        <authorList>
            <person name="Li L."/>
            <person name="Lin H.W."/>
        </authorList>
    </citation>
    <scope>NUCLEOTIDE SEQUENCE [LARGE SCALE GENOMIC DNA]</scope>
    <source>
        <strain evidence="2 3">LHW52907</strain>
    </source>
</reference>